<dbReference type="InterPro" id="IPR025676">
    <property type="entry name" value="Clr5_dom"/>
</dbReference>
<feature type="region of interest" description="Disordered" evidence="3">
    <location>
        <begin position="440"/>
        <end position="542"/>
    </location>
</feature>
<dbReference type="SUPFAM" id="SSF56112">
    <property type="entry name" value="Protein kinase-like (PK-like)"/>
    <property type="match status" value="1"/>
</dbReference>
<protein>
    <recommendedName>
        <fullName evidence="4">Protein kinase domain-containing protein</fullName>
    </recommendedName>
</protein>
<evidence type="ECO:0000259" key="4">
    <source>
        <dbReference type="PROSITE" id="PS50011"/>
    </source>
</evidence>
<evidence type="ECO:0000256" key="1">
    <source>
        <dbReference type="ARBA" id="ARBA00022741"/>
    </source>
</evidence>
<keyword evidence="2" id="KW-0067">ATP-binding</keyword>
<dbReference type="GO" id="GO:0035556">
    <property type="term" value="P:intracellular signal transduction"/>
    <property type="evidence" value="ECO:0007669"/>
    <property type="project" value="TreeGrafter"/>
</dbReference>
<evidence type="ECO:0000256" key="3">
    <source>
        <dbReference type="SAM" id="MobiDB-lite"/>
    </source>
</evidence>
<feature type="compositionally biased region" description="Polar residues" evidence="3">
    <location>
        <begin position="587"/>
        <end position="599"/>
    </location>
</feature>
<sequence>MKATDFSAKGKEEKKSLREVMEIMERDHHFVATVKMYKSRIWKWGLDKKLKGDEVLAILILKRDRDALKRPTEFRIRGQLVDFENIKRYVKRNPALVAKLRAGHKPNVQTAREVTCRTPSPAPGQVLNSSADLYGVEKILGLFRDYVDGSFSSGAWFCEYNVDCGSSLLNNGDRSNELFERVIASFALVNRCMMRGDQIDINSVLGPSFESLKEIVAAESPDFVAQNASDDTSIPAVKQPFVPKFTSHNATPSIDNPASFSSNPRIQFDDHTISPSPPPPEFSTQDSGNGSSTVAGHSSLRIATDVRPTAPINIESRGGKAVSSGRESLNSYHEPFSSSLKPVSRTPSTKRAIANAFGNPSTPVSCVPSPVISALGDVTPLPSPLLSGDSPGPWKLLSARPPSRELMPNPTPDSVLVSASGESIAAALANASKRKVYAGLGPDGTEGKAGASSHTGPQHGRNRSVSEYIPEPSSIPRRHVTVSGSHVKPEETAEAAEPHIKREVNLAESRGLAQTVAQPPTPPPSESSKSDSSAGSKSKPQAECFEAYGRNDGKKRRWMAVKLLGQGTFSRVMLATSQMGADEDDASNTAQSETSTLEHTQLPRKTLVAVKVCEHGPRGGASEERIEMSLKRELEIMQSIDHPSLVRLKAWAIEPTRAVLVLSHCPGGDLFDVATGHREVLKPSLLRRMFAELVGAVKYLHERRICHRDIKLENVLVNPSPAELADDSIDWVTYPYSVITLGDLGLSRRIADDEKLETRCGSEDYAAPEVIMGLPYDGRATDAWSLGVLLYALLESRLPFDPLPGSGADAHRMRSRTSHRIARAEWRWIEYAGDDGDHDASITKFREKGLVGAMEITEGLLMRARTRWTLDKVLANEWVNQAVQVDGGIRFREEVEPEEVR</sequence>
<reference evidence="6" key="1">
    <citation type="submission" date="2015-05" db="EMBL/GenBank/DDBJ databases">
        <authorList>
            <person name="Fogelqvist Johan"/>
        </authorList>
    </citation>
    <scope>NUCLEOTIDE SEQUENCE [LARGE SCALE GENOMIC DNA]</scope>
</reference>
<dbReference type="InterPro" id="IPR000719">
    <property type="entry name" value="Prot_kinase_dom"/>
</dbReference>
<proteinExistence type="predicted"/>
<feature type="region of interest" description="Disordered" evidence="3">
    <location>
        <begin position="580"/>
        <end position="600"/>
    </location>
</feature>
<dbReference type="GO" id="GO:0005737">
    <property type="term" value="C:cytoplasm"/>
    <property type="evidence" value="ECO:0007669"/>
    <property type="project" value="TreeGrafter"/>
</dbReference>
<dbReference type="Proteomes" id="UP000045706">
    <property type="component" value="Unassembled WGS sequence"/>
</dbReference>
<dbReference type="FunFam" id="1.10.510.10:FF:000640">
    <property type="entry name" value="Serine/threonine-protein kinase PRR1"/>
    <property type="match status" value="1"/>
</dbReference>
<dbReference type="Gene3D" id="1.10.510.10">
    <property type="entry name" value="Transferase(Phosphotransferase) domain 1"/>
    <property type="match status" value="1"/>
</dbReference>
<dbReference type="SMART" id="SM00220">
    <property type="entry name" value="S_TKc"/>
    <property type="match status" value="1"/>
</dbReference>
<evidence type="ECO:0000256" key="2">
    <source>
        <dbReference type="ARBA" id="ARBA00022840"/>
    </source>
</evidence>
<feature type="compositionally biased region" description="Polar residues" evidence="3">
    <location>
        <begin position="325"/>
        <end position="347"/>
    </location>
</feature>
<dbReference type="GO" id="GO:0004674">
    <property type="term" value="F:protein serine/threonine kinase activity"/>
    <property type="evidence" value="ECO:0007669"/>
    <property type="project" value="TreeGrafter"/>
</dbReference>
<feature type="domain" description="Protein kinase" evidence="4">
    <location>
        <begin position="558"/>
        <end position="879"/>
    </location>
</feature>
<feature type="region of interest" description="Disordered" evidence="3">
    <location>
        <begin position="247"/>
        <end position="347"/>
    </location>
</feature>
<dbReference type="InterPro" id="IPR011009">
    <property type="entry name" value="Kinase-like_dom_sf"/>
</dbReference>
<dbReference type="AlphaFoldDB" id="A0A0G4LEQ1"/>
<gene>
    <name evidence="5" type="ORF">BN1723_000331</name>
</gene>
<feature type="compositionally biased region" description="Polar residues" evidence="3">
    <location>
        <begin position="282"/>
        <end position="296"/>
    </location>
</feature>
<feature type="compositionally biased region" description="Basic and acidic residues" evidence="3">
    <location>
        <begin position="487"/>
        <end position="505"/>
    </location>
</feature>
<accession>A0A0G4LEQ1</accession>
<dbReference type="PROSITE" id="PS00108">
    <property type="entry name" value="PROTEIN_KINASE_ST"/>
    <property type="match status" value="1"/>
</dbReference>
<dbReference type="PROSITE" id="PS50011">
    <property type="entry name" value="PROTEIN_KINASE_DOM"/>
    <property type="match status" value="1"/>
</dbReference>
<dbReference type="EMBL" id="CVQI01011112">
    <property type="protein sequence ID" value="CRK20512.1"/>
    <property type="molecule type" value="Genomic_DNA"/>
</dbReference>
<keyword evidence="1" id="KW-0547">Nucleotide-binding</keyword>
<feature type="compositionally biased region" description="Low complexity" evidence="3">
    <location>
        <begin position="526"/>
        <end position="539"/>
    </location>
</feature>
<dbReference type="Pfam" id="PF00069">
    <property type="entry name" value="Pkinase"/>
    <property type="match status" value="1"/>
</dbReference>
<dbReference type="PANTHER" id="PTHR24346">
    <property type="entry name" value="MAP/MICROTUBULE AFFINITY-REGULATING KINASE"/>
    <property type="match status" value="1"/>
</dbReference>
<dbReference type="PANTHER" id="PTHR24346:SF30">
    <property type="entry name" value="MATERNAL EMBRYONIC LEUCINE ZIPPER KINASE"/>
    <property type="match status" value="1"/>
</dbReference>
<feature type="compositionally biased region" description="Polar residues" evidence="3">
    <location>
        <begin position="247"/>
        <end position="265"/>
    </location>
</feature>
<evidence type="ECO:0000313" key="5">
    <source>
        <dbReference type="EMBL" id="CRK20512.1"/>
    </source>
</evidence>
<dbReference type="GO" id="GO:0005524">
    <property type="term" value="F:ATP binding"/>
    <property type="evidence" value="ECO:0007669"/>
    <property type="project" value="UniProtKB-KW"/>
</dbReference>
<evidence type="ECO:0000313" key="6">
    <source>
        <dbReference type="Proteomes" id="UP000045706"/>
    </source>
</evidence>
<name>A0A0G4LEQ1_VERLO</name>
<organism evidence="5 6">
    <name type="scientific">Verticillium longisporum</name>
    <name type="common">Verticillium dahliae var. longisporum</name>
    <dbReference type="NCBI Taxonomy" id="100787"/>
    <lineage>
        <taxon>Eukaryota</taxon>
        <taxon>Fungi</taxon>
        <taxon>Dikarya</taxon>
        <taxon>Ascomycota</taxon>
        <taxon>Pezizomycotina</taxon>
        <taxon>Sordariomycetes</taxon>
        <taxon>Hypocreomycetidae</taxon>
        <taxon>Glomerellales</taxon>
        <taxon>Plectosphaerellaceae</taxon>
        <taxon>Verticillium</taxon>
    </lineage>
</organism>
<dbReference type="Pfam" id="PF14420">
    <property type="entry name" value="Clr5"/>
    <property type="match status" value="1"/>
</dbReference>
<dbReference type="InterPro" id="IPR008271">
    <property type="entry name" value="Ser/Thr_kinase_AS"/>
</dbReference>